<sequence>MGDQRKVLVNAKVPARCSTRIVEEIEPAGCGIHFNELHQAFAHPFISVFGRFKMEHLAVRRISTCCIKPDPPLGPEQNAIVDLAPWDIAMLSVHYIQKGLLFHDPPRSDPPLLDRLKSSLARTLSVFYPLAGRLVTQKTESSDEGDKLVVFIDCHNGDAEFILAEADLAVSDILDPIDVPEVVKSFFPYSAAINHDSHSLPLLSVQVTELKDGVFIGCNFNHAVGDGTAFWNFFYAWGQMARIGEISRKPIIERFFLDCKSPFYLPFSDLTQHLHRHVSPPLRERMFHFSADTMRSLKSKANAQRGTTNTISSFQALCALVWQSITRARRHLSMDQNTSCRLAINNRTRLDPPLSSDYFGNCIYAVSSINTKKGELLSKDLGWAAWLLHQTVVGHSDGAVRELVKTWVEAPQIYSLSMFDPCGVMVGSSPRFDMYGCEFGCGKAVAARSGYANKFDGKVSAYPGREGGGSVDLEVCLPPETMALLESDSVFMDAESLD</sequence>
<evidence type="ECO:0000313" key="2">
    <source>
        <dbReference type="EMBL" id="KAG9450769.1"/>
    </source>
</evidence>
<dbReference type="Pfam" id="PF02458">
    <property type="entry name" value="Transferase"/>
    <property type="match status" value="1"/>
</dbReference>
<organism evidence="2 3">
    <name type="scientific">Aristolochia fimbriata</name>
    <name type="common">White veined hardy Dutchman's pipe vine</name>
    <dbReference type="NCBI Taxonomy" id="158543"/>
    <lineage>
        <taxon>Eukaryota</taxon>
        <taxon>Viridiplantae</taxon>
        <taxon>Streptophyta</taxon>
        <taxon>Embryophyta</taxon>
        <taxon>Tracheophyta</taxon>
        <taxon>Spermatophyta</taxon>
        <taxon>Magnoliopsida</taxon>
        <taxon>Magnoliidae</taxon>
        <taxon>Piperales</taxon>
        <taxon>Aristolochiaceae</taxon>
        <taxon>Aristolochia</taxon>
    </lineage>
</organism>
<reference evidence="2 3" key="1">
    <citation type="submission" date="2021-07" db="EMBL/GenBank/DDBJ databases">
        <title>The Aristolochia fimbriata genome: insights into angiosperm evolution, floral development and chemical biosynthesis.</title>
        <authorList>
            <person name="Jiao Y."/>
        </authorList>
    </citation>
    <scope>NUCLEOTIDE SEQUENCE [LARGE SCALE GENOMIC DNA]</scope>
    <source>
        <strain evidence="2">IBCAS-2021</strain>
        <tissue evidence="2">Leaf</tissue>
    </source>
</reference>
<comment type="caution">
    <text evidence="2">The sequence shown here is derived from an EMBL/GenBank/DDBJ whole genome shotgun (WGS) entry which is preliminary data.</text>
</comment>
<dbReference type="GO" id="GO:0016740">
    <property type="term" value="F:transferase activity"/>
    <property type="evidence" value="ECO:0007669"/>
    <property type="project" value="UniProtKB-KW"/>
</dbReference>
<accession>A0AAV7EQ85</accession>
<dbReference type="Proteomes" id="UP000825729">
    <property type="component" value="Unassembled WGS sequence"/>
</dbReference>
<dbReference type="AlphaFoldDB" id="A0AAV7EQ85"/>
<dbReference type="PANTHER" id="PTHR31896">
    <property type="entry name" value="FAMILY REGULATORY PROTEIN, PUTATIVE (AFU_ORTHOLOGUE AFUA_3G14730)-RELATED"/>
    <property type="match status" value="1"/>
</dbReference>
<evidence type="ECO:0000256" key="1">
    <source>
        <dbReference type="ARBA" id="ARBA00022679"/>
    </source>
</evidence>
<dbReference type="InterPro" id="IPR023213">
    <property type="entry name" value="CAT-like_dom_sf"/>
</dbReference>
<protein>
    <recommendedName>
        <fullName evidence="4">HXXXD-type acyl-transferase family protein</fullName>
    </recommendedName>
</protein>
<name>A0AAV7EQ85_ARIFI</name>
<dbReference type="InterPro" id="IPR051283">
    <property type="entry name" value="Sec_Metabolite_Acyltrans"/>
</dbReference>
<evidence type="ECO:0008006" key="4">
    <source>
        <dbReference type="Google" id="ProtNLM"/>
    </source>
</evidence>
<keyword evidence="1" id="KW-0808">Transferase</keyword>
<proteinExistence type="predicted"/>
<evidence type="ECO:0000313" key="3">
    <source>
        <dbReference type="Proteomes" id="UP000825729"/>
    </source>
</evidence>
<keyword evidence="3" id="KW-1185">Reference proteome</keyword>
<dbReference type="PANTHER" id="PTHR31896:SF12">
    <property type="entry name" value="HXXXD-TYPE ACYL-TRANSFERASE FAMILY PROTEIN"/>
    <property type="match status" value="1"/>
</dbReference>
<dbReference type="EMBL" id="JAINDJ010000004">
    <property type="protein sequence ID" value="KAG9450769.1"/>
    <property type="molecule type" value="Genomic_DNA"/>
</dbReference>
<dbReference type="Gene3D" id="3.30.559.10">
    <property type="entry name" value="Chloramphenicol acetyltransferase-like domain"/>
    <property type="match status" value="2"/>
</dbReference>
<gene>
    <name evidence="2" type="ORF">H6P81_010734</name>
</gene>